<feature type="transmembrane region" description="Helical" evidence="7">
    <location>
        <begin position="195"/>
        <end position="218"/>
    </location>
</feature>
<feature type="transmembrane region" description="Helical" evidence="7">
    <location>
        <begin position="342"/>
        <end position="361"/>
    </location>
</feature>
<feature type="domain" description="Major facilitator superfamily (MFS) profile" evidence="8">
    <location>
        <begin position="40"/>
        <end position="457"/>
    </location>
</feature>
<proteinExistence type="predicted"/>
<keyword evidence="5 7" id="KW-0472">Membrane</keyword>
<organism evidence="9 10">
    <name type="scientific">Bifidobacterium mongoliense DSM 21395</name>
    <dbReference type="NCBI Taxonomy" id="1437603"/>
    <lineage>
        <taxon>Bacteria</taxon>
        <taxon>Bacillati</taxon>
        <taxon>Actinomycetota</taxon>
        <taxon>Actinomycetes</taxon>
        <taxon>Bifidobacteriales</taxon>
        <taxon>Bifidobacteriaceae</taxon>
        <taxon>Bifidobacterium</taxon>
    </lineage>
</organism>
<keyword evidence="10" id="KW-1185">Reference proteome</keyword>
<dbReference type="Pfam" id="PF00083">
    <property type="entry name" value="Sugar_tr"/>
    <property type="match status" value="1"/>
</dbReference>
<sequence length="462" mass="49556">MTRINTAANPAGRTPGMGAEPPTRNQRLDRLPFNRAHRKLLSACGIGWAFDAMDVGLVSFVVAAVAADPHFALDDAQRSWVLSIGFLGMAVGAMLGGVLADRFGRTTVFTATLVVFGLASGAMALSWSLAMLLAARFVIGLGLGAELPVASTLVSEFAPATHRGRMTVMLEAFWAVGWTLAAAIGYFVIPSTGDWGWRWALLIGALPLAYAIVARLHIPESVRFLESRGRDEEAERSVRHFERASGVEAPVASPYRHVAVRPRTRVRALFSARYRRRTVVIWLTWFFVNFSYYGAFTWMPSLLAHQFGSLTRSFGYTLLISLAQLPGYALAAWLVEVWGRRWTLCIFLAASAGMAMLFAGSGSPASVIVFGMLLSLANMGAWGVLYAVTPEIYPTGMRATASGSAAAVGRLAAIAAPLLVPSFLAASDGDKSVAFLVFAAAFVVACVASLLLPERAGRSLED</sequence>
<comment type="subcellular location">
    <subcellularLocation>
        <location evidence="1">Cell membrane</location>
        <topology evidence="1">Multi-pass membrane protein</topology>
    </subcellularLocation>
</comment>
<dbReference type="STRING" id="1437603.GCA_000771525_00213"/>
<dbReference type="GO" id="GO:0005886">
    <property type="term" value="C:plasma membrane"/>
    <property type="evidence" value="ECO:0007669"/>
    <property type="project" value="UniProtKB-SubCell"/>
</dbReference>
<gene>
    <name evidence="9" type="ORF">BMON_0605</name>
</gene>
<evidence type="ECO:0000259" key="8">
    <source>
        <dbReference type="PROSITE" id="PS50850"/>
    </source>
</evidence>
<dbReference type="InterPro" id="IPR005829">
    <property type="entry name" value="Sugar_transporter_CS"/>
</dbReference>
<dbReference type="PROSITE" id="PS00217">
    <property type="entry name" value="SUGAR_TRANSPORT_2"/>
    <property type="match status" value="1"/>
</dbReference>
<feature type="transmembrane region" description="Helical" evidence="7">
    <location>
        <begin position="316"/>
        <end position="335"/>
    </location>
</feature>
<evidence type="ECO:0000256" key="5">
    <source>
        <dbReference type="ARBA" id="ARBA00023136"/>
    </source>
</evidence>
<dbReference type="InterPro" id="IPR036259">
    <property type="entry name" value="MFS_trans_sf"/>
</dbReference>
<dbReference type="SUPFAM" id="SSF103473">
    <property type="entry name" value="MFS general substrate transporter"/>
    <property type="match status" value="1"/>
</dbReference>
<feature type="transmembrane region" description="Helical" evidence="7">
    <location>
        <begin position="432"/>
        <end position="452"/>
    </location>
</feature>
<reference evidence="9 10" key="1">
    <citation type="submission" date="2014-03" db="EMBL/GenBank/DDBJ databases">
        <title>Genomics of Bifidobacteria.</title>
        <authorList>
            <person name="Ventura M."/>
            <person name="Milani C."/>
            <person name="Lugli G.A."/>
        </authorList>
    </citation>
    <scope>NUCLEOTIDE SEQUENCE [LARGE SCALE GENOMIC DNA]</scope>
    <source>
        <strain evidence="9 10">DSM 21395</strain>
    </source>
</reference>
<evidence type="ECO:0000313" key="10">
    <source>
        <dbReference type="Proteomes" id="UP000029082"/>
    </source>
</evidence>
<dbReference type="Proteomes" id="UP000029082">
    <property type="component" value="Unassembled WGS sequence"/>
</dbReference>
<dbReference type="PROSITE" id="PS50850">
    <property type="entry name" value="MFS"/>
    <property type="match status" value="1"/>
</dbReference>
<feature type="transmembrane region" description="Helical" evidence="7">
    <location>
        <begin position="133"/>
        <end position="154"/>
    </location>
</feature>
<evidence type="ECO:0000256" key="6">
    <source>
        <dbReference type="SAM" id="MobiDB-lite"/>
    </source>
</evidence>
<evidence type="ECO:0000256" key="2">
    <source>
        <dbReference type="ARBA" id="ARBA00022448"/>
    </source>
</evidence>
<dbReference type="InterPro" id="IPR005828">
    <property type="entry name" value="MFS_sugar_transport-like"/>
</dbReference>
<keyword evidence="4 7" id="KW-1133">Transmembrane helix</keyword>
<keyword evidence="3 7" id="KW-0812">Transmembrane</keyword>
<comment type="caution">
    <text evidence="9">The sequence shown here is derived from an EMBL/GenBank/DDBJ whole genome shotgun (WGS) entry which is preliminary data.</text>
</comment>
<dbReference type="GO" id="GO:0022857">
    <property type="term" value="F:transmembrane transporter activity"/>
    <property type="evidence" value="ECO:0007669"/>
    <property type="project" value="InterPro"/>
</dbReference>
<keyword evidence="2" id="KW-0813">Transport</keyword>
<dbReference type="EMBL" id="JGZE01000010">
    <property type="protein sequence ID" value="KFI77048.1"/>
    <property type="molecule type" value="Genomic_DNA"/>
</dbReference>
<evidence type="ECO:0000256" key="3">
    <source>
        <dbReference type="ARBA" id="ARBA00022692"/>
    </source>
</evidence>
<dbReference type="AlphaFoldDB" id="A0A087C198"/>
<evidence type="ECO:0000256" key="1">
    <source>
        <dbReference type="ARBA" id="ARBA00004651"/>
    </source>
</evidence>
<feature type="transmembrane region" description="Helical" evidence="7">
    <location>
        <begin position="79"/>
        <end position="100"/>
    </location>
</feature>
<evidence type="ECO:0000256" key="7">
    <source>
        <dbReference type="SAM" id="Phobius"/>
    </source>
</evidence>
<dbReference type="PANTHER" id="PTHR23511:SF34">
    <property type="entry name" value="SYNAPTIC VESICLE GLYCOPROTEIN 2"/>
    <property type="match status" value="1"/>
</dbReference>
<feature type="region of interest" description="Disordered" evidence="6">
    <location>
        <begin position="1"/>
        <end position="27"/>
    </location>
</feature>
<name>A0A087C198_9BIFI</name>
<accession>A0A087C198</accession>
<feature type="transmembrane region" description="Helical" evidence="7">
    <location>
        <begin position="166"/>
        <end position="189"/>
    </location>
</feature>
<dbReference type="PANTHER" id="PTHR23511">
    <property type="entry name" value="SYNAPTIC VESICLE GLYCOPROTEIN 2"/>
    <property type="match status" value="1"/>
</dbReference>
<dbReference type="InterPro" id="IPR020846">
    <property type="entry name" value="MFS_dom"/>
</dbReference>
<feature type="transmembrane region" description="Helical" evidence="7">
    <location>
        <begin position="367"/>
        <end position="388"/>
    </location>
</feature>
<feature type="transmembrane region" description="Helical" evidence="7">
    <location>
        <begin position="40"/>
        <end position="67"/>
    </location>
</feature>
<dbReference type="Gene3D" id="1.20.1250.20">
    <property type="entry name" value="MFS general substrate transporter like domains"/>
    <property type="match status" value="1"/>
</dbReference>
<evidence type="ECO:0000256" key="4">
    <source>
        <dbReference type="ARBA" id="ARBA00022989"/>
    </source>
</evidence>
<dbReference type="CDD" id="cd17316">
    <property type="entry name" value="MFS_SV2_like"/>
    <property type="match status" value="1"/>
</dbReference>
<dbReference type="eggNOG" id="COG0477">
    <property type="taxonomic scope" value="Bacteria"/>
</dbReference>
<protein>
    <submittedName>
        <fullName evidence="9">Sugar transporter</fullName>
    </submittedName>
</protein>
<feature type="transmembrane region" description="Helical" evidence="7">
    <location>
        <begin position="279"/>
        <end position="296"/>
    </location>
</feature>
<feature type="transmembrane region" description="Helical" evidence="7">
    <location>
        <begin position="400"/>
        <end position="420"/>
    </location>
</feature>
<feature type="transmembrane region" description="Helical" evidence="7">
    <location>
        <begin position="107"/>
        <end position="127"/>
    </location>
</feature>
<keyword evidence="9" id="KW-0762">Sugar transport</keyword>
<evidence type="ECO:0000313" key="9">
    <source>
        <dbReference type="EMBL" id="KFI77048.1"/>
    </source>
</evidence>